<organism evidence="10 11">
    <name type="scientific">Galbibacter pacificus</name>
    <dbReference type="NCBI Taxonomy" id="2996052"/>
    <lineage>
        <taxon>Bacteria</taxon>
        <taxon>Pseudomonadati</taxon>
        <taxon>Bacteroidota</taxon>
        <taxon>Flavobacteriia</taxon>
        <taxon>Flavobacteriales</taxon>
        <taxon>Flavobacteriaceae</taxon>
        <taxon>Galbibacter</taxon>
    </lineage>
</organism>
<evidence type="ECO:0000256" key="5">
    <source>
        <dbReference type="ARBA" id="ARBA00016377"/>
    </source>
</evidence>
<dbReference type="PANTHER" id="PTHR11839">
    <property type="entry name" value="UDP/ADP-SUGAR PYROPHOSPHATASE"/>
    <property type="match status" value="1"/>
</dbReference>
<keyword evidence="11" id="KW-1185">Reference proteome</keyword>
<evidence type="ECO:0000313" key="11">
    <source>
        <dbReference type="Proteomes" id="UP001153642"/>
    </source>
</evidence>
<dbReference type="Pfam" id="PF00293">
    <property type="entry name" value="NUDIX"/>
    <property type="match status" value="1"/>
</dbReference>
<dbReference type="InterPro" id="IPR015797">
    <property type="entry name" value="NUDIX_hydrolase-like_dom_sf"/>
</dbReference>
<comment type="subunit">
    <text evidence="4">Homodimer.</text>
</comment>
<dbReference type="CDD" id="cd24157">
    <property type="entry name" value="NUDIX_GDPMK"/>
    <property type="match status" value="1"/>
</dbReference>
<feature type="domain" description="Nudix hydrolase" evidence="9">
    <location>
        <begin position="43"/>
        <end position="182"/>
    </location>
</feature>
<dbReference type="InterPro" id="IPR000086">
    <property type="entry name" value="NUDIX_hydrolase_dom"/>
</dbReference>
<evidence type="ECO:0000256" key="8">
    <source>
        <dbReference type="ARBA" id="ARBA00032272"/>
    </source>
</evidence>
<proteinExistence type="inferred from homology"/>
<accession>A0ABT6FUL3</accession>
<protein>
    <recommendedName>
        <fullName evidence="5">GDP-mannose pyrophosphatase</fullName>
    </recommendedName>
    <alternativeName>
        <fullName evidence="7">GDP-mannose hydrolase</fullName>
    </alternativeName>
    <alternativeName>
        <fullName evidence="8">GDPMK</fullName>
    </alternativeName>
</protein>
<comment type="cofactor">
    <cofactor evidence="2">
        <name>Mg(2+)</name>
        <dbReference type="ChEBI" id="CHEBI:18420"/>
    </cofactor>
</comment>
<evidence type="ECO:0000256" key="1">
    <source>
        <dbReference type="ARBA" id="ARBA00000847"/>
    </source>
</evidence>
<dbReference type="PANTHER" id="PTHR11839:SF18">
    <property type="entry name" value="NUDIX HYDROLASE DOMAIN-CONTAINING PROTEIN"/>
    <property type="match status" value="1"/>
</dbReference>
<comment type="catalytic activity">
    <reaction evidence="1">
        <text>GDP-alpha-D-mannose + H2O = alpha-D-mannose 1-phosphate + GMP + 2 H(+)</text>
        <dbReference type="Rhea" id="RHEA:27978"/>
        <dbReference type="ChEBI" id="CHEBI:15377"/>
        <dbReference type="ChEBI" id="CHEBI:15378"/>
        <dbReference type="ChEBI" id="CHEBI:57527"/>
        <dbReference type="ChEBI" id="CHEBI:58115"/>
        <dbReference type="ChEBI" id="CHEBI:58409"/>
    </reaction>
</comment>
<dbReference type="NCBIfam" id="TIGR00052">
    <property type="entry name" value="nudix-type nucleoside diphosphatase, YffH/AdpP family"/>
    <property type="match status" value="1"/>
</dbReference>
<reference evidence="10" key="1">
    <citation type="submission" date="2022-11" db="EMBL/GenBank/DDBJ databases">
        <title>High-quality draft genome sequence of Galbibacter sp. strain CMA-7.</title>
        <authorList>
            <person name="Wei L."/>
            <person name="Dong C."/>
            <person name="Shao Z."/>
        </authorList>
    </citation>
    <scope>NUCLEOTIDE SEQUENCE</scope>
    <source>
        <strain evidence="10">CMA-7</strain>
    </source>
</reference>
<dbReference type="Gene3D" id="3.90.79.10">
    <property type="entry name" value="Nucleoside Triphosphate Pyrophosphohydrolase"/>
    <property type="match status" value="1"/>
</dbReference>
<dbReference type="InterPro" id="IPR004385">
    <property type="entry name" value="NDP_pyrophosphatase"/>
</dbReference>
<dbReference type="SUPFAM" id="SSF55811">
    <property type="entry name" value="Nudix"/>
    <property type="match status" value="1"/>
</dbReference>
<sequence length="193" mass="22157">MEKHVEIIKETVLSDNWYTLKKIEFNFLNNDGQWENINREVYDRGNGAGILLYNRNKKTIILTRQFRMPTYLNGNPSGMMIEVPAGIIENEDAITSIIRETDEETGYKIKNAIKVLETYMSPGAVTEMLSLFIAEYDERMKAHEGGGLESEHENIEVFEVSFKNALEMISTGKIKDAKTVMLIQYALVHKLMK</sequence>
<keyword evidence="6" id="KW-0378">Hydrolase</keyword>
<dbReference type="Proteomes" id="UP001153642">
    <property type="component" value="Unassembled WGS sequence"/>
</dbReference>
<evidence type="ECO:0000313" key="10">
    <source>
        <dbReference type="EMBL" id="MDG3586954.1"/>
    </source>
</evidence>
<evidence type="ECO:0000256" key="2">
    <source>
        <dbReference type="ARBA" id="ARBA00001946"/>
    </source>
</evidence>
<comment type="similarity">
    <text evidence="3">Belongs to the Nudix hydrolase family. NudK subfamily.</text>
</comment>
<name>A0ABT6FUL3_9FLAO</name>
<dbReference type="PROSITE" id="PS51462">
    <property type="entry name" value="NUDIX"/>
    <property type="match status" value="1"/>
</dbReference>
<gene>
    <name evidence="10" type="ORF">OSR52_13850</name>
</gene>
<evidence type="ECO:0000259" key="9">
    <source>
        <dbReference type="PROSITE" id="PS51462"/>
    </source>
</evidence>
<dbReference type="RefSeq" id="WP_277900778.1">
    <property type="nucleotide sequence ID" value="NZ_JAPMUA010000005.1"/>
</dbReference>
<dbReference type="EMBL" id="JAPMUA010000005">
    <property type="protein sequence ID" value="MDG3586954.1"/>
    <property type="molecule type" value="Genomic_DNA"/>
</dbReference>
<evidence type="ECO:0000256" key="4">
    <source>
        <dbReference type="ARBA" id="ARBA00011738"/>
    </source>
</evidence>
<comment type="caution">
    <text evidence="10">The sequence shown here is derived from an EMBL/GenBank/DDBJ whole genome shotgun (WGS) entry which is preliminary data.</text>
</comment>
<evidence type="ECO:0000256" key="3">
    <source>
        <dbReference type="ARBA" id="ARBA00007275"/>
    </source>
</evidence>
<evidence type="ECO:0000256" key="6">
    <source>
        <dbReference type="ARBA" id="ARBA00022801"/>
    </source>
</evidence>
<evidence type="ECO:0000256" key="7">
    <source>
        <dbReference type="ARBA" id="ARBA00032162"/>
    </source>
</evidence>